<organism evidence="11 12">
    <name type="scientific">Paracoccus tegillarcae</name>
    <dbReference type="NCBI Taxonomy" id="1529068"/>
    <lineage>
        <taxon>Bacteria</taxon>
        <taxon>Pseudomonadati</taxon>
        <taxon>Pseudomonadota</taxon>
        <taxon>Alphaproteobacteria</taxon>
        <taxon>Rhodobacterales</taxon>
        <taxon>Paracoccaceae</taxon>
        <taxon>Paracoccus</taxon>
    </lineage>
</organism>
<evidence type="ECO:0000259" key="10">
    <source>
        <dbReference type="Pfam" id="PF04290"/>
    </source>
</evidence>
<evidence type="ECO:0000313" key="12">
    <source>
        <dbReference type="Proteomes" id="UP000233742"/>
    </source>
</evidence>
<reference evidence="11 12" key="1">
    <citation type="submission" date="2017-12" db="EMBL/GenBank/DDBJ databases">
        <authorList>
            <person name="Hurst M.R.H."/>
        </authorList>
    </citation>
    <scope>NUCLEOTIDE SEQUENCE [LARGE SCALE GENOMIC DNA]</scope>
    <source>
        <strain evidence="11 12">BM15</strain>
    </source>
</reference>
<dbReference type="GO" id="GO:0015740">
    <property type="term" value="P:C4-dicarboxylate transport"/>
    <property type="evidence" value="ECO:0007669"/>
    <property type="project" value="TreeGrafter"/>
</dbReference>
<keyword evidence="12" id="KW-1185">Reference proteome</keyword>
<evidence type="ECO:0000256" key="5">
    <source>
        <dbReference type="ARBA" id="ARBA00022692"/>
    </source>
</evidence>
<dbReference type="EMBL" id="CP025408">
    <property type="protein sequence ID" value="AUH35235.1"/>
    <property type="molecule type" value="Genomic_DNA"/>
</dbReference>
<dbReference type="PANTHER" id="PTHR35011">
    <property type="entry name" value="2,3-DIKETO-L-GULONATE TRAP TRANSPORTER SMALL PERMEASE PROTEIN YIAM"/>
    <property type="match status" value="1"/>
</dbReference>
<keyword evidence="6 9" id="KW-1133">Transmembrane helix</keyword>
<accession>A0A2K9ETX2</accession>
<name>A0A2K9ETX2_9RHOB</name>
<dbReference type="Proteomes" id="UP000233742">
    <property type="component" value="Chromosome"/>
</dbReference>
<keyword evidence="7 9" id="KW-0472">Membrane</keyword>
<protein>
    <recommendedName>
        <fullName evidence="9">TRAP transporter small permease protein</fullName>
    </recommendedName>
</protein>
<dbReference type="Pfam" id="PF04290">
    <property type="entry name" value="DctQ"/>
    <property type="match status" value="1"/>
</dbReference>
<gene>
    <name evidence="11" type="ORF">CUV01_05755</name>
</gene>
<evidence type="ECO:0000313" key="11">
    <source>
        <dbReference type="EMBL" id="AUH35235.1"/>
    </source>
</evidence>
<dbReference type="InterPro" id="IPR007387">
    <property type="entry name" value="TRAP_DctQ"/>
</dbReference>
<dbReference type="GO" id="GO:0022857">
    <property type="term" value="F:transmembrane transporter activity"/>
    <property type="evidence" value="ECO:0007669"/>
    <property type="project" value="UniProtKB-UniRule"/>
</dbReference>
<comment type="subcellular location">
    <subcellularLocation>
        <location evidence="1 9">Cell inner membrane</location>
        <topology evidence="1 9">Multi-pass membrane protein</topology>
    </subcellularLocation>
</comment>
<feature type="transmembrane region" description="Helical" evidence="9">
    <location>
        <begin position="25"/>
        <end position="43"/>
    </location>
</feature>
<evidence type="ECO:0000256" key="6">
    <source>
        <dbReference type="ARBA" id="ARBA00022989"/>
    </source>
</evidence>
<feature type="transmembrane region" description="Helical" evidence="9">
    <location>
        <begin position="64"/>
        <end position="85"/>
    </location>
</feature>
<evidence type="ECO:0000256" key="2">
    <source>
        <dbReference type="ARBA" id="ARBA00022448"/>
    </source>
</evidence>
<dbReference type="AlphaFoldDB" id="A0A2K9ETX2"/>
<evidence type="ECO:0000256" key="8">
    <source>
        <dbReference type="ARBA" id="ARBA00038436"/>
    </source>
</evidence>
<keyword evidence="4 9" id="KW-0997">Cell inner membrane</keyword>
<evidence type="ECO:0000256" key="4">
    <source>
        <dbReference type="ARBA" id="ARBA00022519"/>
    </source>
</evidence>
<keyword evidence="3" id="KW-1003">Cell membrane</keyword>
<feature type="transmembrane region" description="Helical" evidence="9">
    <location>
        <begin position="105"/>
        <end position="124"/>
    </location>
</feature>
<evidence type="ECO:0000256" key="9">
    <source>
        <dbReference type="RuleBase" id="RU369079"/>
    </source>
</evidence>
<evidence type="ECO:0000256" key="1">
    <source>
        <dbReference type="ARBA" id="ARBA00004429"/>
    </source>
</evidence>
<comment type="similarity">
    <text evidence="8 9">Belongs to the TRAP transporter small permease family.</text>
</comment>
<comment type="function">
    <text evidence="9">Part of the tripartite ATP-independent periplasmic (TRAP) transport system.</text>
</comment>
<dbReference type="PANTHER" id="PTHR35011:SF2">
    <property type="entry name" value="2,3-DIKETO-L-GULONATE TRAP TRANSPORTER SMALL PERMEASE PROTEIN YIAM"/>
    <property type="match status" value="1"/>
</dbReference>
<proteinExistence type="inferred from homology"/>
<dbReference type="InterPro" id="IPR055348">
    <property type="entry name" value="DctQ"/>
</dbReference>
<evidence type="ECO:0000256" key="7">
    <source>
        <dbReference type="ARBA" id="ARBA00023136"/>
    </source>
</evidence>
<keyword evidence="5 9" id="KW-0812">Transmembrane</keyword>
<comment type="caution">
    <text evidence="9">Lacks conserved residue(s) required for the propagation of feature annotation.</text>
</comment>
<dbReference type="GO" id="GO:0005886">
    <property type="term" value="C:plasma membrane"/>
    <property type="evidence" value="ECO:0007669"/>
    <property type="project" value="UniProtKB-SubCell"/>
</dbReference>
<dbReference type="OrthoDB" id="4964541at2"/>
<feature type="domain" description="Tripartite ATP-independent periplasmic transporters DctQ component" evidence="10">
    <location>
        <begin position="1"/>
        <end position="129"/>
    </location>
</feature>
<dbReference type="KEGG" id="paro:CUV01_05755"/>
<comment type="subunit">
    <text evidence="9">The complex comprises the extracytoplasmic solute receptor protein and the two transmembrane proteins.</text>
</comment>
<sequence length="135" mass="14516">MTALGFANIVVRYGTSHSFAATEELLTGGFVLLTVFGAAIAARRGEHLAVELISDLLPPAARRVVIVLAAGLSILLLAASVWFTIGLVQNQLSTGMKSYALNLPLWWYSAAVPVGFAMVLIRYVQALMRGPERDE</sequence>
<evidence type="ECO:0000256" key="3">
    <source>
        <dbReference type="ARBA" id="ARBA00022475"/>
    </source>
</evidence>
<keyword evidence="2 9" id="KW-0813">Transport</keyword>